<accession>A0ABP0C7R6</accession>
<reference evidence="2 3" key="1">
    <citation type="submission" date="2024-01" db="EMBL/GenBank/DDBJ databases">
        <authorList>
            <person name="Allen C."/>
            <person name="Tagirdzhanova G."/>
        </authorList>
    </citation>
    <scope>NUCLEOTIDE SEQUENCE [LARGE SCALE GENOMIC DNA]</scope>
</reference>
<gene>
    <name evidence="2" type="ORF">SBRCBS47491_006768</name>
</gene>
<evidence type="ECO:0000313" key="2">
    <source>
        <dbReference type="EMBL" id="CAK7228037.1"/>
    </source>
</evidence>
<proteinExistence type="predicted"/>
<name>A0ABP0C7R6_9PEZI</name>
<evidence type="ECO:0000313" key="3">
    <source>
        <dbReference type="Proteomes" id="UP001642406"/>
    </source>
</evidence>
<dbReference type="EMBL" id="CAWUHC010000069">
    <property type="protein sequence ID" value="CAK7228037.1"/>
    <property type="molecule type" value="Genomic_DNA"/>
</dbReference>
<comment type="caution">
    <text evidence="2">The sequence shown here is derived from an EMBL/GenBank/DDBJ whole genome shotgun (WGS) entry which is preliminary data.</text>
</comment>
<feature type="region of interest" description="Disordered" evidence="1">
    <location>
        <begin position="1"/>
        <end position="69"/>
    </location>
</feature>
<keyword evidence="3" id="KW-1185">Reference proteome</keyword>
<evidence type="ECO:0000256" key="1">
    <source>
        <dbReference type="SAM" id="MobiDB-lite"/>
    </source>
</evidence>
<organism evidence="2 3">
    <name type="scientific">Sporothrix bragantina</name>
    <dbReference type="NCBI Taxonomy" id="671064"/>
    <lineage>
        <taxon>Eukaryota</taxon>
        <taxon>Fungi</taxon>
        <taxon>Dikarya</taxon>
        <taxon>Ascomycota</taxon>
        <taxon>Pezizomycotina</taxon>
        <taxon>Sordariomycetes</taxon>
        <taxon>Sordariomycetidae</taxon>
        <taxon>Ophiostomatales</taxon>
        <taxon>Ophiostomataceae</taxon>
        <taxon>Sporothrix</taxon>
    </lineage>
</organism>
<dbReference type="Proteomes" id="UP001642406">
    <property type="component" value="Unassembled WGS sequence"/>
</dbReference>
<protein>
    <submittedName>
        <fullName evidence="2">Uncharacterized protein</fullName>
    </submittedName>
</protein>
<sequence>MSTAPEYPSHPPGHHPTAAPESGGSSMERPAQRRRTDSGPNIEYYTPSYTTSAPPPHIQSPIVSFPQHEPITTVWIA</sequence>